<name>A0A9P4JUJ9_9PLEO</name>
<dbReference type="EMBL" id="ML993857">
    <property type="protein sequence ID" value="KAF2205380.1"/>
    <property type="molecule type" value="Genomic_DNA"/>
</dbReference>
<keyword evidence="2" id="KW-1185">Reference proteome</keyword>
<reference evidence="1" key="1">
    <citation type="journal article" date="2020" name="Stud. Mycol.">
        <title>101 Dothideomycetes genomes: a test case for predicting lifestyles and emergence of pathogens.</title>
        <authorList>
            <person name="Haridas S."/>
            <person name="Albert R."/>
            <person name="Binder M."/>
            <person name="Bloem J."/>
            <person name="Labutti K."/>
            <person name="Salamov A."/>
            <person name="Andreopoulos B."/>
            <person name="Baker S."/>
            <person name="Barry K."/>
            <person name="Bills G."/>
            <person name="Bluhm B."/>
            <person name="Cannon C."/>
            <person name="Castanera R."/>
            <person name="Culley D."/>
            <person name="Daum C."/>
            <person name="Ezra D."/>
            <person name="Gonzalez J."/>
            <person name="Henrissat B."/>
            <person name="Kuo A."/>
            <person name="Liang C."/>
            <person name="Lipzen A."/>
            <person name="Lutzoni F."/>
            <person name="Magnuson J."/>
            <person name="Mondo S."/>
            <person name="Nolan M."/>
            <person name="Ohm R."/>
            <person name="Pangilinan J."/>
            <person name="Park H.-J."/>
            <person name="Ramirez L."/>
            <person name="Alfaro M."/>
            <person name="Sun H."/>
            <person name="Tritt A."/>
            <person name="Yoshinaga Y."/>
            <person name="Zwiers L.-H."/>
            <person name="Turgeon B."/>
            <person name="Goodwin S."/>
            <person name="Spatafora J."/>
            <person name="Crous P."/>
            <person name="Grigoriev I."/>
        </authorList>
    </citation>
    <scope>NUCLEOTIDE SEQUENCE</scope>
    <source>
        <strain evidence="1">ATCC 74209</strain>
    </source>
</reference>
<sequence length="103" mass="11402">MILYKRLLMFWPCVQQVRLVIAKAHGRETWPVPRGLYAATNVRHAPTRCPFIELGSRRCGCGGFVRLSPVAGCVEGHDAGTDDCVDGQRGDPFSLLALTYIQN</sequence>
<gene>
    <name evidence="1" type="ORF">GQ43DRAFT_25968</name>
</gene>
<evidence type="ECO:0000313" key="2">
    <source>
        <dbReference type="Proteomes" id="UP000799536"/>
    </source>
</evidence>
<comment type="caution">
    <text evidence="1">The sequence shown here is derived from an EMBL/GenBank/DDBJ whole genome shotgun (WGS) entry which is preliminary data.</text>
</comment>
<dbReference type="AlphaFoldDB" id="A0A9P4JUJ9"/>
<organism evidence="1 2">
    <name type="scientific">Delitschia confertaspora ATCC 74209</name>
    <dbReference type="NCBI Taxonomy" id="1513339"/>
    <lineage>
        <taxon>Eukaryota</taxon>
        <taxon>Fungi</taxon>
        <taxon>Dikarya</taxon>
        <taxon>Ascomycota</taxon>
        <taxon>Pezizomycotina</taxon>
        <taxon>Dothideomycetes</taxon>
        <taxon>Pleosporomycetidae</taxon>
        <taxon>Pleosporales</taxon>
        <taxon>Delitschiaceae</taxon>
        <taxon>Delitschia</taxon>
    </lineage>
</organism>
<evidence type="ECO:0000313" key="1">
    <source>
        <dbReference type="EMBL" id="KAF2205380.1"/>
    </source>
</evidence>
<proteinExistence type="predicted"/>
<accession>A0A9P4JUJ9</accession>
<protein>
    <submittedName>
        <fullName evidence="1">Uncharacterized protein</fullName>
    </submittedName>
</protein>
<dbReference type="Proteomes" id="UP000799536">
    <property type="component" value="Unassembled WGS sequence"/>
</dbReference>